<evidence type="ECO:0000313" key="3">
    <source>
        <dbReference type="EMBL" id="ADV83796.1"/>
    </source>
</evidence>
<name>E8V5X8_TERSS</name>
<dbReference type="eggNOG" id="COG3166">
    <property type="taxonomic scope" value="Bacteria"/>
</dbReference>
<dbReference type="KEGG" id="tsa:AciPR4_3037"/>
<dbReference type="InterPro" id="IPR052534">
    <property type="entry name" value="Extracell_DNA_Util/SecSys_Comp"/>
</dbReference>
<feature type="transmembrane region" description="Helical" evidence="2">
    <location>
        <begin position="24"/>
        <end position="43"/>
    </location>
</feature>
<dbReference type="OrthoDB" id="119668at2"/>
<dbReference type="PANTHER" id="PTHR40278">
    <property type="entry name" value="DNA UTILIZATION PROTEIN HOFN"/>
    <property type="match status" value="1"/>
</dbReference>
<dbReference type="AlphaFoldDB" id="E8V5X8"/>
<dbReference type="RefSeq" id="WP_013569527.1">
    <property type="nucleotide sequence ID" value="NC_014963.1"/>
</dbReference>
<dbReference type="EMBL" id="CP002467">
    <property type="protein sequence ID" value="ADV83796.1"/>
    <property type="molecule type" value="Genomic_DNA"/>
</dbReference>
<keyword evidence="2" id="KW-0472">Membrane</keyword>
<evidence type="ECO:0000256" key="2">
    <source>
        <dbReference type="SAM" id="Phobius"/>
    </source>
</evidence>
<gene>
    <name evidence="3" type="ordered locus">AciPR4_3037</name>
</gene>
<feature type="compositionally biased region" description="Low complexity" evidence="1">
    <location>
        <begin position="168"/>
        <end position="180"/>
    </location>
</feature>
<organism evidence="3 4">
    <name type="scientific">Terriglobus saanensis (strain ATCC BAA-1853 / DSM 23119 / SP1PR4)</name>
    <dbReference type="NCBI Taxonomy" id="401053"/>
    <lineage>
        <taxon>Bacteria</taxon>
        <taxon>Pseudomonadati</taxon>
        <taxon>Acidobacteriota</taxon>
        <taxon>Terriglobia</taxon>
        <taxon>Terriglobales</taxon>
        <taxon>Acidobacteriaceae</taxon>
        <taxon>Terriglobus</taxon>
    </lineage>
</organism>
<feature type="region of interest" description="Disordered" evidence="1">
    <location>
        <begin position="162"/>
        <end position="187"/>
    </location>
</feature>
<dbReference type="HOGENOM" id="CLU_1239641_0_0_0"/>
<sequence>MRITINLATRPYVELGPIFRRLRIAMGALAVVAIALMVWLHTLTAKSREQQKKLDAIHAQTAKLVDERHQNEARMKQPQNAAVLDRAQFLNLLFAHKSFSWTAVLMDLEQVLPAGVQVLSIEPQISVTGDVLIRMRVAGDRDRAVDLVRNLEKGKRFISPRLVGESAQQQKENGQQQGPQFNIGPPVLPGGVEFEIVSGYNPLQPRARASEAKAAAEEKQVQP</sequence>
<proteinExistence type="predicted"/>
<dbReference type="STRING" id="401053.AciPR4_3037"/>
<dbReference type="Proteomes" id="UP000006844">
    <property type="component" value="Chromosome"/>
</dbReference>
<keyword evidence="2" id="KW-0812">Transmembrane</keyword>
<reference evidence="3 4" key="1">
    <citation type="journal article" date="2012" name="Stand. Genomic Sci.">
        <title>Complete genome sequence of Terriglobus saanensis type strain SP1PR4(T), an Acidobacteria from tundra soil.</title>
        <authorList>
            <person name="Rawat S.R."/>
            <person name="Mannisto M.K."/>
            <person name="Starovoytov V."/>
            <person name="Goodwin L."/>
            <person name="Nolan M."/>
            <person name="Hauser L."/>
            <person name="Land M."/>
            <person name="Davenport K.W."/>
            <person name="Woyke T."/>
            <person name="Haggblom M.M."/>
        </authorList>
    </citation>
    <scope>NUCLEOTIDE SEQUENCE</scope>
    <source>
        <strain evidence="4">ATCC BAA-1853 / DSM 23119 / SP1PR4</strain>
    </source>
</reference>
<evidence type="ECO:0000313" key="4">
    <source>
        <dbReference type="Proteomes" id="UP000006844"/>
    </source>
</evidence>
<dbReference type="PANTHER" id="PTHR40278:SF1">
    <property type="entry name" value="DNA UTILIZATION PROTEIN HOFN"/>
    <property type="match status" value="1"/>
</dbReference>
<protein>
    <submittedName>
        <fullName evidence="3">Fimbrial assembly family protein</fullName>
    </submittedName>
</protein>
<keyword evidence="4" id="KW-1185">Reference proteome</keyword>
<evidence type="ECO:0000256" key="1">
    <source>
        <dbReference type="SAM" id="MobiDB-lite"/>
    </source>
</evidence>
<keyword evidence="2" id="KW-1133">Transmembrane helix</keyword>
<accession>E8V5X8</accession>